<accession>A0AAN6YSU8</accession>
<dbReference type="Pfam" id="PF06985">
    <property type="entry name" value="HET"/>
    <property type="match status" value="1"/>
</dbReference>
<dbReference type="EMBL" id="MU853343">
    <property type="protein sequence ID" value="KAK4112224.1"/>
    <property type="molecule type" value="Genomic_DNA"/>
</dbReference>
<feature type="domain" description="DUF8212" evidence="2">
    <location>
        <begin position="219"/>
        <end position="244"/>
    </location>
</feature>
<reference evidence="3" key="1">
    <citation type="journal article" date="2023" name="Mol. Phylogenet. Evol.">
        <title>Genome-scale phylogeny and comparative genomics of the fungal order Sordariales.</title>
        <authorList>
            <person name="Hensen N."/>
            <person name="Bonometti L."/>
            <person name="Westerberg I."/>
            <person name="Brannstrom I.O."/>
            <person name="Guillou S."/>
            <person name="Cros-Aarteil S."/>
            <person name="Calhoun S."/>
            <person name="Haridas S."/>
            <person name="Kuo A."/>
            <person name="Mondo S."/>
            <person name="Pangilinan J."/>
            <person name="Riley R."/>
            <person name="LaButti K."/>
            <person name="Andreopoulos B."/>
            <person name="Lipzen A."/>
            <person name="Chen C."/>
            <person name="Yan M."/>
            <person name="Daum C."/>
            <person name="Ng V."/>
            <person name="Clum A."/>
            <person name="Steindorff A."/>
            <person name="Ohm R.A."/>
            <person name="Martin F."/>
            <person name="Silar P."/>
            <person name="Natvig D.O."/>
            <person name="Lalanne C."/>
            <person name="Gautier V."/>
            <person name="Ament-Velasquez S.L."/>
            <person name="Kruys A."/>
            <person name="Hutchinson M.I."/>
            <person name="Powell A.J."/>
            <person name="Barry K."/>
            <person name="Miller A.N."/>
            <person name="Grigoriev I.V."/>
            <person name="Debuchy R."/>
            <person name="Gladieux P."/>
            <person name="Hiltunen Thoren M."/>
            <person name="Johannesson H."/>
        </authorList>
    </citation>
    <scope>NUCLEOTIDE SEQUENCE</scope>
    <source>
        <strain evidence="3">CBS 508.74</strain>
    </source>
</reference>
<dbReference type="InterPro" id="IPR010730">
    <property type="entry name" value="HET"/>
</dbReference>
<dbReference type="Pfam" id="PF26640">
    <property type="entry name" value="DUF8212"/>
    <property type="match status" value="1"/>
</dbReference>
<dbReference type="AlphaFoldDB" id="A0AAN6YSU8"/>
<evidence type="ECO:0000259" key="1">
    <source>
        <dbReference type="Pfam" id="PF06985"/>
    </source>
</evidence>
<reference evidence="3" key="2">
    <citation type="submission" date="2023-05" db="EMBL/GenBank/DDBJ databases">
        <authorList>
            <consortium name="Lawrence Berkeley National Laboratory"/>
            <person name="Steindorff A."/>
            <person name="Hensen N."/>
            <person name="Bonometti L."/>
            <person name="Westerberg I."/>
            <person name="Brannstrom I.O."/>
            <person name="Guillou S."/>
            <person name="Cros-Aarteil S."/>
            <person name="Calhoun S."/>
            <person name="Haridas S."/>
            <person name="Kuo A."/>
            <person name="Mondo S."/>
            <person name="Pangilinan J."/>
            <person name="Riley R."/>
            <person name="Labutti K."/>
            <person name="Andreopoulos B."/>
            <person name="Lipzen A."/>
            <person name="Chen C."/>
            <person name="Yanf M."/>
            <person name="Daum C."/>
            <person name="Ng V."/>
            <person name="Clum A."/>
            <person name="Ohm R."/>
            <person name="Martin F."/>
            <person name="Silar P."/>
            <person name="Natvig D."/>
            <person name="Lalanne C."/>
            <person name="Gautier V."/>
            <person name="Ament-Velasquez S.L."/>
            <person name="Kruys A."/>
            <person name="Hutchinson M.I."/>
            <person name="Powell A.J."/>
            <person name="Barry K."/>
            <person name="Miller A.N."/>
            <person name="Grigoriev I.V."/>
            <person name="Debuchy R."/>
            <person name="Gladieux P."/>
            <person name="Thoren M.H."/>
            <person name="Johannesson H."/>
        </authorList>
    </citation>
    <scope>NUCLEOTIDE SEQUENCE</scope>
    <source>
        <strain evidence="3">CBS 508.74</strain>
    </source>
</reference>
<dbReference type="InterPro" id="IPR058525">
    <property type="entry name" value="DUF8212"/>
</dbReference>
<evidence type="ECO:0000313" key="4">
    <source>
        <dbReference type="Proteomes" id="UP001302812"/>
    </source>
</evidence>
<evidence type="ECO:0000259" key="2">
    <source>
        <dbReference type="Pfam" id="PF26640"/>
    </source>
</evidence>
<feature type="domain" description="Heterokaryon incompatibility" evidence="1">
    <location>
        <begin position="20"/>
        <end position="102"/>
    </location>
</feature>
<protein>
    <submittedName>
        <fullName evidence="3">HET-domain-containing protein</fullName>
    </submittedName>
</protein>
<name>A0AAN6YSU8_9PEZI</name>
<dbReference type="RefSeq" id="XP_064669794.1">
    <property type="nucleotide sequence ID" value="XM_064815248.1"/>
</dbReference>
<sequence length="560" mass="64098">MRLINVHTGQLEEPKGPPPYAILSHTWGDSEVSFRDLNHPDVESRPQYAKIRHSRRLAASRNLDYVWIDTCCIDKSSSAELSEAINSMFEWYKNAEVCFAHIEDLPSGGDTCTEGELGRCRWFTRGWTLQELIAPKEVRFYDQNWEDRGTKQSLRDMVSHVTGIRKDILLGAARLDDISVSERMSWAAHRNTTRREDIAYSLLGIFDVNMPLIYGEGGKAFIRLQEEIIKRTNDLSLFAWDARDITEPYCGILADSPARFHDSSRELSRISWAQSVSDFAMTNNGLRMTVQLWVPYQPQRCQTSFPGYFLCLNQWRQNGHQYRRDRAVGLFLAKVGRGRFVRISHTSLTPRLGEPQLSDEKYKLQTIYIAASYWPRTAALGVCESARIQVHFRLPEIFNITCVAPSASWDAFNRLFFFDSGVSGCSGIACVSGVIEDEGGKGKIFIRFGVTLEENSTLTGLRWVCWMFKWDSDDLDAFFQENPAILTRDVWAARAPVLPFRRGRVECLFYDLWSYKLRISVSISEHVMPSISSEPIPTIIIEASTWKPTLSETEEWTPIC</sequence>
<proteinExistence type="predicted"/>
<evidence type="ECO:0000313" key="3">
    <source>
        <dbReference type="EMBL" id="KAK4112224.1"/>
    </source>
</evidence>
<keyword evidence="4" id="KW-1185">Reference proteome</keyword>
<dbReference type="PANTHER" id="PTHR10622:SF12">
    <property type="entry name" value="HET DOMAIN-CONTAINING PROTEIN"/>
    <property type="match status" value="1"/>
</dbReference>
<dbReference type="PANTHER" id="PTHR10622">
    <property type="entry name" value="HET DOMAIN-CONTAINING PROTEIN"/>
    <property type="match status" value="1"/>
</dbReference>
<dbReference type="GeneID" id="89939373"/>
<gene>
    <name evidence="3" type="ORF">N656DRAFT_779742</name>
</gene>
<comment type="caution">
    <text evidence="3">The sequence shown here is derived from an EMBL/GenBank/DDBJ whole genome shotgun (WGS) entry which is preliminary data.</text>
</comment>
<organism evidence="3 4">
    <name type="scientific">Canariomyces notabilis</name>
    <dbReference type="NCBI Taxonomy" id="2074819"/>
    <lineage>
        <taxon>Eukaryota</taxon>
        <taxon>Fungi</taxon>
        <taxon>Dikarya</taxon>
        <taxon>Ascomycota</taxon>
        <taxon>Pezizomycotina</taxon>
        <taxon>Sordariomycetes</taxon>
        <taxon>Sordariomycetidae</taxon>
        <taxon>Sordariales</taxon>
        <taxon>Chaetomiaceae</taxon>
        <taxon>Canariomyces</taxon>
    </lineage>
</organism>
<dbReference type="Proteomes" id="UP001302812">
    <property type="component" value="Unassembled WGS sequence"/>
</dbReference>